<gene>
    <name evidence="1" type="ORF">HMPREF9098_2280</name>
</gene>
<protein>
    <submittedName>
        <fullName evidence="1">Uncharacterized protein</fullName>
    </submittedName>
</protein>
<sequence length="44" mass="4963">MFRVTVAILIVLDLGVENRGYYKPLPGVKVKCFFADPAPARHPY</sequence>
<keyword evidence="2" id="KW-1185">Reference proteome</keyword>
<proteinExistence type="predicted"/>
<comment type="caution">
    <text evidence="1">The sequence shown here is derived from an EMBL/GenBank/DDBJ whole genome shotgun (WGS) entry which is preliminary data.</text>
</comment>
<reference evidence="1 2" key="1">
    <citation type="submission" date="2011-01" db="EMBL/GenBank/DDBJ databases">
        <authorList>
            <person name="Muzny D."/>
            <person name="Qin X."/>
            <person name="Deng J."/>
            <person name="Jiang H."/>
            <person name="Liu Y."/>
            <person name="Qu J."/>
            <person name="Song X.-Z."/>
            <person name="Zhang L."/>
            <person name="Thornton R."/>
            <person name="Coyle M."/>
            <person name="Francisco L."/>
            <person name="Jackson L."/>
            <person name="Javaid M."/>
            <person name="Korchina V."/>
            <person name="Kovar C."/>
            <person name="Mata R."/>
            <person name="Mathew T."/>
            <person name="Ngo R."/>
            <person name="Nguyen L."/>
            <person name="Nguyen N."/>
            <person name="Okwuonu G."/>
            <person name="Ongeri F."/>
            <person name="Pham C."/>
            <person name="Simmons D."/>
            <person name="Wilczek-Boney K."/>
            <person name="Hale W."/>
            <person name="Jakkamsetti A."/>
            <person name="Pham P."/>
            <person name="Ruth R."/>
            <person name="San Lucas F."/>
            <person name="Warren J."/>
            <person name="Zhang J."/>
            <person name="Zhao Z."/>
            <person name="Zhou C."/>
            <person name="Zhu D."/>
            <person name="Lee S."/>
            <person name="Bess C."/>
            <person name="Blankenburg K."/>
            <person name="Forbes L."/>
            <person name="Fu Q."/>
            <person name="Gubbala S."/>
            <person name="Hirani K."/>
            <person name="Jayaseelan J.C."/>
            <person name="Lara F."/>
            <person name="Munidasa M."/>
            <person name="Palculict T."/>
            <person name="Patil S."/>
            <person name="Pu L.-L."/>
            <person name="Saada N."/>
            <person name="Tang L."/>
            <person name="Weissenberger G."/>
            <person name="Zhu Y."/>
            <person name="Hemphill L."/>
            <person name="Shang Y."/>
            <person name="Youmans B."/>
            <person name="Ayvaz T."/>
            <person name="Ross M."/>
            <person name="Santibanez J."/>
            <person name="Aqrawi P."/>
            <person name="Gross S."/>
            <person name="Joshi V."/>
            <person name="Fowler G."/>
            <person name="Nazareth L."/>
            <person name="Reid J."/>
            <person name="Worley K."/>
            <person name="Petrosino J."/>
            <person name="Highlander S."/>
            <person name="Gibbs R."/>
        </authorList>
    </citation>
    <scope>NUCLEOTIDE SEQUENCE [LARGE SCALE GENOMIC DNA]</scope>
    <source>
        <strain evidence="1 2">ATCC 33394</strain>
    </source>
</reference>
<evidence type="ECO:0000313" key="1">
    <source>
        <dbReference type="EMBL" id="EGC16252.1"/>
    </source>
</evidence>
<dbReference type="Proteomes" id="UP000004088">
    <property type="component" value="Unassembled WGS sequence"/>
</dbReference>
<accession>F0F2E5</accession>
<dbReference type="EMBL" id="AEWV01000043">
    <property type="protein sequence ID" value="EGC16252.1"/>
    <property type="molecule type" value="Genomic_DNA"/>
</dbReference>
<organism evidence="1 2">
    <name type="scientific">Kingella denitrificans ATCC 33394</name>
    <dbReference type="NCBI Taxonomy" id="888741"/>
    <lineage>
        <taxon>Bacteria</taxon>
        <taxon>Pseudomonadati</taxon>
        <taxon>Pseudomonadota</taxon>
        <taxon>Betaproteobacteria</taxon>
        <taxon>Neisseriales</taxon>
        <taxon>Neisseriaceae</taxon>
        <taxon>Kingella</taxon>
    </lineage>
</organism>
<dbReference type="AlphaFoldDB" id="F0F2E5"/>
<dbReference type="STRING" id="888741.HMPREF9098_2280"/>
<dbReference type="HOGENOM" id="CLU_3217373_0_0_4"/>
<evidence type="ECO:0000313" key="2">
    <source>
        <dbReference type="Proteomes" id="UP000004088"/>
    </source>
</evidence>
<name>F0F2E5_9NEIS</name>